<dbReference type="Proteomes" id="UP000748025">
    <property type="component" value="Unassembled WGS sequence"/>
</dbReference>
<feature type="compositionally biased region" description="Basic and acidic residues" evidence="1">
    <location>
        <begin position="68"/>
        <end position="84"/>
    </location>
</feature>
<comment type="caution">
    <text evidence="2">The sequence shown here is derived from an EMBL/GenBank/DDBJ whole genome shotgun (WGS) entry which is preliminary data.</text>
</comment>
<feature type="region of interest" description="Disordered" evidence="1">
    <location>
        <begin position="13"/>
        <end position="101"/>
    </location>
</feature>
<gene>
    <name evidence="2" type="ORF">E4U43_008722</name>
</gene>
<name>A0A9P7NAX5_9HYPO</name>
<dbReference type="EMBL" id="SRPW01000995">
    <property type="protein sequence ID" value="KAG6009407.1"/>
    <property type="molecule type" value="Genomic_DNA"/>
</dbReference>
<protein>
    <submittedName>
        <fullName evidence="2">Uncharacterized protein</fullName>
    </submittedName>
</protein>
<reference evidence="2" key="1">
    <citation type="journal article" date="2020" name="bioRxiv">
        <title>Whole genome comparisons of ergot fungi reveals the divergence and evolution of species within the genus Claviceps are the result of varying mechanisms driving genome evolution and host range expansion.</title>
        <authorList>
            <person name="Wyka S.A."/>
            <person name="Mondo S.J."/>
            <person name="Liu M."/>
            <person name="Dettman J."/>
            <person name="Nalam V."/>
            <person name="Broders K.D."/>
        </authorList>
    </citation>
    <scope>NUCLEOTIDE SEQUENCE</scope>
    <source>
        <strain evidence="2">CCC 602</strain>
    </source>
</reference>
<evidence type="ECO:0000313" key="2">
    <source>
        <dbReference type="EMBL" id="KAG6009407.1"/>
    </source>
</evidence>
<sequence>MDFDFAVAIISRSAPSVQDEEHTGFPQRVPSSMVGRIRKKPTGRDSGRVVTRRRLSRGGQVRGSTTGEAKEARPNRREPRDRSNGMRQMAARGGASTGTSE</sequence>
<evidence type="ECO:0000313" key="3">
    <source>
        <dbReference type="Proteomes" id="UP000748025"/>
    </source>
</evidence>
<evidence type="ECO:0000256" key="1">
    <source>
        <dbReference type="SAM" id="MobiDB-lite"/>
    </source>
</evidence>
<organism evidence="2 3">
    <name type="scientific">Claviceps pusilla</name>
    <dbReference type="NCBI Taxonomy" id="123648"/>
    <lineage>
        <taxon>Eukaryota</taxon>
        <taxon>Fungi</taxon>
        <taxon>Dikarya</taxon>
        <taxon>Ascomycota</taxon>
        <taxon>Pezizomycotina</taxon>
        <taxon>Sordariomycetes</taxon>
        <taxon>Hypocreomycetidae</taxon>
        <taxon>Hypocreales</taxon>
        <taxon>Clavicipitaceae</taxon>
        <taxon>Claviceps</taxon>
    </lineage>
</organism>
<keyword evidence="3" id="KW-1185">Reference proteome</keyword>
<dbReference type="AlphaFoldDB" id="A0A9P7NAX5"/>
<accession>A0A9P7NAX5</accession>
<proteinExistence type="predicted"/>